<keyword evidence="4 7" id="KW-0812">Transmembrane</keyword>
<dbReference type="GO" id="GO:0015031">
    <property type="term" value="P:protein transport"/>
    <property type="evidence" value="ECO:0007669"/>
    <property type="project" value="UniProtKB-KW"/>
</dbReference>
<gene>
    <name evidence="9" type="ORF">AU14_05655</name>
</gene>
<keyword evidence="3" id="KW-1003">Cell membrane</keyword>
<evidence type="ECO:0000256" key="4">
    <source>
        <dbReference type="ARBA" id="ARBA00022692"/>
    </source>
</evidence>
<dbReference type="OrthoDB" id="9793581at2"/>
<evidence type="ECO:0000256" key="8">
    <source>
        <dbReference type="SAM" id="Phobius"/>
    </source>
</evidence>
<dbReference type="PANTHER" id="PTHR30558">
    <property type="entry name" value="EXBD MEMBRANE COMPONENT OF PMF-DRIVEN MACROMOLECULE IMPORT SYSTEM"/>
    <property type="match status" value="1"/>
</dbReference>
<dbReference type="Proteomes" id="UP000061489">
    <property type="component" value="Chromosome"/>
</dbReference>
<organism evidence="9 10">
    <name type="scientific">Marinobacter similis</name>
    <dbReference type="NCBI Taxonomy" id="1420916"/>
    <lineage>
        <taxon>Bacteria</taxon>
        <taxon>Pseudomonadati</taxon>
        <taxon>Pseudomonadota</taxon>
        <taxon>Gammaproteobacteria</taxon>
        <taxon>Pseudomonadales</taxon>
        <taxon>Marinobacteraceae</taxon>
        <taxon>Marinobacter</taxon>
    </lineage>
</organism>
<dbReference type="Pfam" id="PF02472">
    <property type="entry name" value="ExbD"/>
    <property type="match status" value="1"/>
</dbReference>
<dbReference type="KEGG" id="msx:AU14_05655"/>
<dbReference type="PANTHER" id="PTHR30558:SF3">
    <property type="entry name" value="BIOPOLYMER TRANSPORT PROTEIN EXBD-RELATED"/>
    <property type="match status" value="1"/>
</dbReference>
<dbReference type="STRING" id="1420916.AU14_05655"/>
<evidence type="ECO:0000256" key="5">
    <source>
        <dbReference type="ARBA" id="ARBA00022989"/>
    </source>
</evidence>
<feature type="transmembrane region" description="Helical" evidence="8">
    <location>
        <begin position="21"/>
        <end position="40"/>
    </location>
</feature>
<keyword evidence="5 8" id="KW-1133">Transmembrane helix</keyword>
<dbReference type="HOGENOM" id="CLU_085305_4_0_6"/>
<comment type="subcellular location">
    <subcellularLocation>
        <location evidence="1">Cell membrane</location>
        <topology evidence="1">Single-pass membrane protein</topology>
    </subcellularLocation>
    <subcellularLocation>
        <location evidence="7">Cell membrane</location>
        <topology evidence="7">Single-pass type II membrane protein</topology>
    </subcellularLocation>
</comment>
<dbReference type="GO" id="GO:0022857">
    <property type="term" value="F:transmembrane transporter activity"/>
    <property type="evidence" value="ECO:0007669"/>
    <property type="project" value="InterPro"/>
</dbReference>
<reference evidence="9 10" key="1">
    <citation type="journal article" date="2014" name="Genome Announc.">
        <title>Draft Genome Sequences of Marinobacter similis A3d10T and Marinobacter salarius R9SW1T.</title>
        <authorList>
            <person name="Ivanova E.P."/>
            <person name="Ng H.J."/>
            <person name="Webb H.K."/>
            <person name="Feng G."/>
            <person name="Oshima K."/>
            <person name="Hattori M."/>
            <person name="Ohkuma M."/>
            <person name="Sergeev A.F."/>
            <person name="Mikhailov V.V."/>
            <person name="Crawford R.J."/>
            <person name="Sawabe T."/>
        </authorList>
    </citation>
    <scope>NUCLEOTIDE SEQUENCE [LARGE SCALE GENOMIC DNA]</scope>
    <source>
        <strain evidence="9 10">A3d10</strain>
    </source>
</reference>
<evidence type="ECO:0000256" key="2">
    <source>
        <dbReference type="ARBA" id="ARBA00005811"/>
    </source>
</evidence>
<evidence type="ECO:0000256" key="3">
    <source>
        <dbReference type="ARBA" id="ARBA00022475"/>
    </source>
</evidence>
<evidence type="ECO:0000313" key="10">
    <source>
        <dbReference type="Proteomes" id="UP000061489"/>
    </source>
</evidence>
<keyword evidence="7" id="KW-0813">Transport</keyword>
<dbReference type="AlphaFoldDB" id="W5YU79"/>
<evidence type="ECO:0000256" key="6">
    <source>
        <dbReference type="ARBA" id="ARBA00023136"/>
    </source>
</evidence>
<dbReference type="GO" id="GO:0005886">
    <property type="term" value="C:plasma membrane"/>
    <property type="evidence" value="ECO:0007669"/>
    <property type="project" value="UniProtKB-SubCell"/>
</dbReference>
<accession>W5YU79</accession>
<dbReference type="RefSeq" id="WP_041339543.1">
    <property type="nucleotide sequence ID" value="NZ_CP007151.1"/>
</dbReference>
<keyword evidence="6 8" id="KW-0472">Membrane</keyword>
<keyword evidence="7" id="KW-0653">Protein transport</keyword>
<dbReference type="EMBL" id="CP007151">
    <property type="protein sequence ID" value="AHI30028.1"/>
    <property type="molecule type" value="Genomic_DNA"/>
</dbReference>
<evidence type="ECO:0000313" key="9">
    <source>
        <dbReference type="EMBL" id="AHI30028.1"/>
    </source>
</evidence>
<comment type="similarity">
    <text evidence="2 7">Belongs to the ExbD/TolR family.</text>
</comment>
<protein>
    <recommendedName>
        <fullName evidence="11">Biopolymer transporter ExbD</fullName>
    </recommendedName>
</protein>
<evidence type="ECO:0008006" key="11">
    <source>
        <dbReference type="Google" id="ProtNLM"/>
    </source>
</evidence>
<proteinExistence type="inferred from homology"/>
<dbReference type="InterPro" id="IPR003400">
    <property type="entry name" value="ExbD"/>
</dbReference>
<keyword evidence="10" id="KW-1185">Reference proteome</keyword>
<sequence>MSQSLYPSRARASADDNLVPMINIVFLLLIFFMVASQISAPDGDILPPQSGSQKPVAAGQLELSLTAGGDLLQEGQPLGIEQLPALISDQTSGGGLTVVLKADQAALAEDLDRVFTVLRGQGISLITLRTLNPEAPQ</sequence>
<evidence type="ECO:0000256" key="1">
    <source>
        <dbReference type="ARBA" id="ARBA00004162"/>
    </source>
</evidence>
<name>W5YU79_9GAMM</name>
<evidence type="ECO:0000256" key="7">
    <source>
        <dbReference type="RuleBase" id="RU003879"/>
    </source>
</evidence>